<accession>A0A7G9SGD5</accession>
<proteinExistence type="inferred from homology"/>
<protein>
    <submittedName>
        <fullName evidence="9">Oligoendopeptidase F family protein</fullName>
    </submittedName>
</protein>
<feature type="domain" description="Peptidase M3A/M3B catalytic" evidence="7">
    <location>
        <begin position="232"/>
        <end position="602"/>
    </location>
</feature>
<name>A0A7G9SGD5_9SPHN</name>
<dbReference type="EMBL" id="CP060718">
    <property type="protein sequence ID" value="QNN66910.1"/>
    <property type="molecule type" value="Genomic_DNA"/>
</dbReference>
<dbReference type="Gene3D" id="1.10.1370.20">
    <property type="entry name" value="Oligoendopeptidase f, C-terminal domain"/>
    <property type="match status" value="1"/>
</dbReference>
<keyword evidence="4 6" id="KW-0862">Zinc</keyword>
<dbReference type="Proteomes" id="UP000515971">
    <property type="component" value="Chromosome"/>
</dbReference>
<keyword evidence="3 6" id="KW-0378">Hydrolase</keyword>
<keyword evidence="2 6" id="KW-0479">Metal-binding</keyword>
<dbReference type="InterPro" id="IPR006311">
    <property type="entry name" value="TAT_signal"/>
</dbReference>
<evidence type="ECO:0000313" key="9">
    <source>
        <dbReference type="EMBL" id="QNN66910.1"/>
    </source>
</evidence>
<dbReference type="AlphaFoldDB" id="A0A7G9SGD5"/>
<dbReference type="Pfam" id="PF08439">
    <property type="entry name" value="Peptidase_M3_N"/>
    <property type="match status" value="1"/>
</dbReference>
<dbReference type="GO" id="GO:0046872">
    <property type="term" value="F:metal ion binding"/>
    <property type="evidence" value="ECO:0007669"/>
    <property type="project" value="UniProtKB-UniRule"/>
</dbReference>
<dbReference type="CDD" id="cd09608">
    <property type="entry name" value="M3B_PepF"/>
    <property type="match status" value="1"/>
</dbReference>
<dbReference type="KEGG" id="slut:H9L13_09645"/>
<evidence type="ECO:0000256" key="1">
    <source>
        <dbReference type="ARBA" id="ARBA00022670"/>
    </source>
</evidence>
<feature type="domain" description="Oligopeptidase F N-terminal" evidence="8">
    <location>
        <begin position="137"/>
        <end position="204"/>
    </location>
</feature>
<keyword evidence="10" id="KW-1185">Reference proteome</keyword>
<dbReference type="InterPro" id="IPR001567">
    <property type="entry name" value="Pept_M3A_M3B_dom"/>
</dbReference>
<sequence length="620" mass="68775">MDVSRRELLATGALATALSSVPVGALAQGAAATAGGAAWDLTDLFPNDAAWETERQALMNAIPALKRHQGTLGRSAATMRSVLQEQSDISRRTLRLFTYASLKADEDVRIAPNQERKSKAQDVFTALGEATAWTSPEIVALGAAKVNAFIAADRGLDKFAFQLRDTLRTAEHTLSPSEEALLAAAGSPLAGPSDIRDQLAASDIPRPTVKLSEGREIRLDDQGYTIARGALNRDDRKMVFDKFWASYKGFENSLGTVLATKVNGDKFIAKARKYDSALQAALDSSNLPEAVYRSLIAEANRGLPVLHRYFELRRRMLGLPDIGYWDIYPPLVKSDRSYSLAEMRQLTLESLKPLGEEYGRIFADASSKRWMDPFPRPGKASGAYMNSGGYDVHPYLLLNLSDKYDGLTTYSHEWGHAMHTLLAKAAQPFETAYYPTFTAEVASTAHEVFLSNMMVERARTKEEKLFYLGQAMENYRGTFFRQSMFAEFQLAINDMANKGEALSGEKMSALYYDLLKRYHGPRVRMEPAYAAEWAYIPHFYNGFYVWQYATSITAANYFAQKVMSGGAAERDRYLAVLRAGGSDFGYNLLKKGGLDMATAEPYRLLVDSFSKVLDQAEALI</sequence>
<evidence type="ECO:0000313" key="10">
    <source>
        <dbReference type="Proteomes" id="UP000515971"/>
    </source>
</evidence>
<dbReference type="InterPro" id="IPR013647">
    <property type="entry name" value="OligopepF_N_dom"/>
</dbReference>
<gene>
    <name evidence="9" type="ORF">H9L13_09645</name>
</gene>
<dbReference type="Gene3D" id="1.20.140.70">
    <property type="entry name" value="Oligopeptidase f, N-terminal domain"/>
    <property type="match status" value="1"/>
</dbReference>
<comment type="similarity">
    <text evidence="6">Belongs to the peptidase M3 family.</text>
</comment>
<evidence type="ECO:0000259" key="8">
    <source>
        <dbReference type="Pfam" id="PF08439"/>
    </source>
</evidence>
<evidence type="ECO:0000256" key="4">
    <source>
        <dbReference type="ARBA" id="ARBA00022833"/>
    </source>
</evidence>
<keyword evidence="1 6" id="KW-0645">Protease</keyword>
<organism evidence="9 10">
    <name type="scientific">Sphingomonas lutea</name>
    <dbReference type="NCBI Taxonomy" id="1045317"/>
    <lineage>
        <taxon>Bacteria</taxon>
        <taxon>Pseudomonadati</taxon>
        <taxon>Pseudomonadota</taxon>
        <taxon>Alphaproteobacteria</taxon>
        <taxon>Sphingomonadales</taxon>
        <taxon>Sphingomonadaceae</taxon>
        <taxon>Sphingomonas</taxon>
    </lineage>
</organism>
<dbReference type="RefSeq" id="WP_187537502.1">
    <property type="nucleotide sequence ID" value="NZ_BAABJT010000001.1"/>
</dbReference>
<dbReference type="SUPFAM" id="SSF55486">
    <property type="entry name" value="Metalloproteases ('zincins'), catalytic domain"/>
    <property type="match status" value="1"/>
</dbReference>
<evidence type="ECO:0000256" key="6">
    <source>
        <dbReference type="RuleBase" id="RU003435"/>
    </source>
</evidence>
<dbReference type="GO" id="GO:0004222">
    <property type="term" value="F:metalloendopeptidase activity"/>
    <property type="evidence" value="ECO:0007669"/>
    <property type="project" value="InterPro"/>
</dbReference>
<evidence type="ECO:0000256" key="5">
    <source>
        <dbReference type="ARBA" id="ARBA00023049"/>
    </source>
</evidence>
<dbReference type="PROSITE" id="PS51318">
    <property type="entry name" value="TAT"/>
    <property type="match status" value="1"/>
</dbReference>
<reference evidence="9 10" key="1">
    <citation type="submission" date="2020-08" db="EMBL/GenBank/DDBJ databases">
        <title>Genome sequence of Sphingomonas lutea KCTC 23642T.</title>
        <authorList>
            <person name="Hyun D.-W."/>
            <person name="Bae J.-W."/>
        </authorList>
    </citation>
    <scope>NUCLEOTIDE SEQUENCE [LARGE SCALE GENOMIC DNA]</scope>
    <source>
        <strain evidence="9 10">KCTC 23642</strain>
    </source>
</reference>
<dbReference type="GO" id="GO:0006508">
    <property type="term" value="P:proteolysis"/>
    <property type="evidence" value="ECO:0007669"/>
    <property type="project" value="UniProtKB-KW"/>
</dbReference>
<evidence type="ECO:0000256" key="3">
    <source>
        <dbReference type="ARBA" id="ARBA00022801"/>
    </source>
</evidence>
<comment type="cofactor">
    <cofactor evidence="6">
        <name>Zn(2+)</name>
        <dbReference type="ChEBI" id="CHEBI:29105"/>
    </cofactor>
    <text evidence="6">Binds 1 zinc ion.</text>
</comment>
<dbReference type="InterPro" id="IPR042088">
    <property type="entry name" value="OligoPept_F_C"/>
</dbReference>
<evidence type="ECO:0000256" key="2">
    <source>
        <dbReference type="ARBA" id="ARBA00022723"/>
    </source>
</evidence>
<dbReference type="Pfam" id="PF01432">
    <property type="entry name" value="Peptidase_M3"/>
    <property type="match status" value="1"/>
</dbReference>
<evidence type="ECO:0000259" key="7">
    <source>
        <dbReference type="Pfam" id="PF01432"/>
    </source>
</evidence>
<keyword evidence="5 6" id="KW-0482">Metalloprotease</keyword>